<dbReference type="PANTHER" id="PTHR16019:SF5">
    <property type="entry name" value="BSD DOMAIN-CONTAINING PROTEIN 1"/>
    <property type="match status" value="1"/>
</dbReference>
<reference evidence="3 4" key="1">
    <citation type="journal article" date="2009" name="Nature">
        <title>Evolution of pathogenicity and sexual reproduction in eight Candida genomes.</title>
        <authorList>
            <person name="Butler G."/>
            <person name="Rasmussen M.D."/>
            <person name="Lin M.F."/>
            <person name="Santos M.A."/>
            <person name="Sakthikumar S."/>
            <person name="Munro C.A."/>
            <person name="Rheinbay E."/>
            <person name="Grabherr M."/>
            <person name="Forche A."/>
            <person name="Reedy J.L."/>
            <person name="Agrafioti I."/>
            <person name="Arnaud M.B."/>
            <person name="Bates S."/>
            <person name="Brown A.J."/>
            <person name="Brunke S."/>
            <person name="Costanzo M.C."/>
            <person name="Fitzpatrick D.A."/>
            <person name="de Groot P.W."/>
            <person name="Harris D."/>
            <person name="Hoyer L.L."/>
            <person name="Hube B."/>
            <person name="Klis F.M."/>
            <person name="Kodira C."/>
            <person name="Lennard N."/>
            <person name="Logue M.E."/>
            <person name="Martin R."/>
            <person name="Neiman A.M."/>
            <person name="Nikolaou E."/>
            <person name="Quail M.A."/>
            <person name="Quinn J."/>
            <person name="Santos M.C."/>
            <person name="Schmitzberger F.F."/>
            <person name="Sherlock G."/>
            <person name="Shah P."/>
            <person name="Silverstein K.A."/>
            <person name="Skrzypek M.S."/>
            <person name="Soll D."/>
            <person name="Staggs R."/>
            <person name="Stansfield I."/>
            <person name="Stumpf M.P."/>
            <person name="Sudbery P.E."/>
            <person name="Srikantha T."/>
            <person name="Zeng Q."/>
            <person name="Berman J."/>
            <person name="Berriman M."/>
            <person name="Heitman J."/>
            <person name="Gow N.A."/>
            <person name="Lorenz M.C."/>
            <person name="Birren B.W."/>
            <person name="Kellis M."/>
            <person name="Cuomo C.A."/>
        </authorList>
    </citation>
    <scope>NUCLEOTIDE SEQUENCE [LARGE SCALE GENOMIC DNA]</scope>
    <source>
        <strain evidence="4">ATCC 11503 / BCRC 21390 / CBS 2605 / JCM 1781 / NBRC 1676 / NRRL YB-4239</strain>
    </source>
</reference>
<proteinExistence type="predicted"/>
<evidence type="ECO:0000313" key="4">
    <source>
        <dbReference type="Proteomes" id="UP000001996"/>
    </source>
</evidence>
<dbReference type="SUPFAM" id="SSF140383">
    <property type="entry name" value="BSD domain-like"/>
    <property type="match status" value="1"/>
</dbReference>
<feature type="region of interest" description="Disordered" evidence="1">
    <location>
        <begin position="1"/>
        <end position="67"/>
    </location>
</feature>
<feature type="compositionally biased region" description="Acidic residues" evidence="1">
    <location>
        <begin position="345"/>
        <end position="375"/>
    </location>
</feature>
<sequence length="443" mass="51109">MNMADPIPTETDIVEPKPTPAVKETKAELEKDAKEIEKEKEKLEPIESSGNSDNTSENGSKGDIDVNARTEKTIEALENEIDKAYTLVESKFQELWKETTVNAQVLQDKYNVDEYKESLFKQLNSMKANLADNQNLKSVTENLKSFEVQLKEMKLEDKFRIKEIANTADHALDVLDSKLEIVEKEASKYISSFSSFFSSIVTIKSDTPPPEQTEGKTRELLFSSNPHDYAHYGTTRYDNDLFKLHTMQTYYLDEGNDDNQEDGFKQFNVDLKTNDIEALLKKYPNTLTNTMNDLVPVKVSYNKFWYRYFKHDNKLKEMERQRKELLAKEKSEKKRGDKNNINTNDDGDEEGEEEDDEDNFNWDDDDEEEEDDDDGGKEASLAEASVKEKAERKKSGISIKDKPDIKNTEQNDSDQPESAETEDTGDENEEKDDEEEEDDDDWE</sequence>
<feature type="compositionally biased region" description="Basic and acidic residues" evidence="1">
    <location>
        <begin position="385"/>
        <end position="409"/>
    </location>
</feature>
<dbReference type="OMA" id="LFWYRYF"/>
<feature type="compositionally biased region" description="Basic and acidic residues" evidence="1">
    <location>
        <begin position="327"/>
        <end position="338"/>
    </location>
</feature>
<dbReference type="VEuPathDB" id="FungiDB:LELG_03661"/>
<dbReference type="Proteomes" id="UP000001996">
    <property type="component" value="Unassembled WGS sequence"/>
</dbReference>
<dbReference type="Gene3D" id="1.10.3970.10">
    <property type="entry name" value="BSD domain"/>
    <property type="match status" value="1"/>
</dbReference>
<gene>
    <name evidence="3" type="ORF">LELG_03661</name>
</gene>
<feature type="domain" description="BSD" evidence="2">
    <location>
        <begin position="263"/>
        <end position="316"/>
    </location>
</feature>
<accession>A5E224</accession>
<dbReference type="Pfam" id="PF03909">
    <property type="entry name" value="BSD"/>
    <property type="match status" value="1"/>
</dbReference>
<dbReference type="SMART" id="SM00751">
    <property type="entry name" value="BSD"/>
    <property type="match status" value="1"/>
</dbReference>
<feature type="compositionally biased region" description="Polar residues" evidence="1">
    <location>
        <begin position="48"/>
        <end position="59"/>
    </location>
</feature>
<dbReference type="AlphaFoldDB" id="A5E224"/>
<evidence type="ECO:0000259" key="2">
    <source>
        <dbReference type="PROSITE" id="PS50858"/>
    </source>
</evidence>
<dbReference type="GO" id="GO:0005737">
    <property type="term" value="C:cytoplasm"/>
    <property type="evidence" value="ECO:0007669"/>
    <property type="project" value="TreeGrafter"/>
</dbReference>
<dbReference type="GeneID" id="5232768"/>
<dbReference type="eggNOG" id="KOG2690">
    <property type="taxonomic scope" value="Eukaryota"/>
</dbReference>
<dbReference type="PROSITE" id="PS50858">
    <property type="entry name" value="BSD"/>
    <property type="match status" value="1"/>
</dbReference>
<evidence type="ECO:0000313" key="3">
    <source>
        <dbReference type="EMBL" id="EDK45482.1"/>
    </source>
</evidence>
<dbReference type="KEGG" id="lel:PVL30_003139"/>
<name>A5E224_LODEL</name>
<dbReference type="InParanoid" id="A5E224"/>
<feature type="compositionally biased region" description="Acidic residues" evidence="1">
    <location>
        <begin position="411"/>
        <end position="443"/>
    </location>
</feature>
<dbReference type="InterPro" id="IPR035925">
    <property type="entry name" value="BSD_dom_sf"/>
</dbReference>
<dbReference type="PANTHER" id="PTHR16019">
    <property type="entry name" value="SYNAPSE-ASSOCIATED PROTEIN"/>
    <property type="match status" value="1"/>
</dbReference>
<dbReference type="OrthoDB" id="73788at2759"/>
<dbReference type="InterPro" id="IPR051494">
    <property type="entry name" value="BSD_domain-containing"/>
</dbReference>
<dbReference type="EMBL" id="CH981527">
    <property type="protein sequence ID" value="EDK45482.1"/>
    <property type="molecule type" value="Genomic_DNA"/>
</dbReference>
<organism evidence="3 4">
    <name type="scientific">Lodderomyces elongisporus (strain ATCC 11503 / CBS 2605 / JCM 1781 / NBRC 1676 / NRRL YB-4239)</name>
    <name type="common">Yeast</name>
    <name type="synonym">Saccharomyces elongisporus</name>
    <dbReference type="NCBI Taxonomy" id="379508"/>
    <lineage>
        <taxon>Eukaryota</taxon>
        <taxon>Fungi</taxon>
        <taxon>Dikarya</taxon>
        <taxon>Ascomycota</taxon>
        <taxon>Saccharomycotina</taxon>
        <taxon>Pichiomycetes</taxon>
        <taxon>Debaryomycetaceae</taxon>
        <taxon>Candida/Lodderomyces clade</taxon>
        <taxon>Lodderomyces</taxon>
    </lineage>
</organism>
<protein>
    <recommendedName>
        <fullName evidence="2">BSD domain-containing protein</fullName>
    </recommendedName>
</protein>
<feature type="compositionally biased region" description="Basic and acidic residues" evidence="1">
    <location>
        <begin position="23"/>
        <end position="45"/>
    </location>
</feature>
<feature type="region of interest" description="Disordered" evidence="1">
    <location>
        <begin position="327"/>
        <end position="443"/>
    </location>
</feature>
<keyword evidence="4" id="KW-1185">Reference proteome</keyword>
<evidence type="ECO:0000256" key="1">
    <source>
        <dbReference type="SAM" id="MobiDB-lite"/>
    </source>
</evidence>
<dbReference type="InterPro" id="IPR005607">
    <property type="entry name" value="BSD_dom"/>
</dbReference>
<dbReference type="HOGENOM" id="CLU_774258_0_0_1"/>